<dbReference type="InterPro" id="IPR039708">
    <property type="entry name" value="MT1774/Rv1733c-like"/>
</dbReference>
<gene>
    <name evidence="2" type="ORF">CAG99_02815</name>
</gene>
<reference evidence="2 3" key="1">
    <citation type="submission" date="2017-05" db="EMBL/GenBank/DDBJ databases">
        <title>Complete genome sequence of Streptomyces sp. SCSIO 03032 revealed the diverse biosynthetic pathways for its bioactive secondary metabolites.</title>
        <authorList>
            <person name="Ma L."/>
            <person name="Zhu Y."/>
            <person name="Zhang W."/>
            <person name="Zhang G."/>
            <person name="Tian X."/>
            <person name="Zhang S."/>
            <person name="Zhang C."/>
        </authorList>
    </citation>
    <scope>NUCLEOTIDE SEQUENCE [LARGE SCALE GENOMIC DNA]</scope>
    <source>
        <strain evidence="2 3">SCSIO 03032</strain>
    </source>
</reference>
<organism evidence="2 3">
    <name type="scientific">Streptomyces marincola</name>
    <dbReference type="NCBI Taxonomy" id="2878388"/>
    <lineage>
        <taxon>Bacteria</taxon>
        <taxon>Bacillati</taxon>
        <taxon>Actinomycetota</taxon>
        <taxon>Actinomycetes</taxon>
        <taxon>Kitasatosporales</taxon>
        <taxon>Streptomycetaceae</taxon>
        <taxon>Streptomyces</taxon>
    </lineage>
</organism>
<dbReference type="EMBL" id="CP021121">
    <property type="protein sequence ID" value="ARQ67910.1"/>
    <property type="molecule type" value="Genomic_DNA"/>
</dbReference>
<dbReference type="OrthoDB" id="4213157at2"/>
<name>A0A1W7CU45_9ACTN</name>
<dbReference type="AlphaFoldDB" id="A0A1W7CU45"/>
<protein>
    <submittedName>
        <fullName evidence="2">Uncharacterized protein</fullName>
    </submittedName>
</protein>
<keyword evidence="3" id="KW-1185">Reference proteome</keyword>
<feature type="transmembrane region" description="Helical" evidence="1">
    <location>
        <begin position="133"/>
        <end position="153"/>
    </location>
</feature>
<keyword evidence="1" id="KW-0472">Membrane</keyword>
<dbReference type="Proteomes" id="UP000194218">
    <property type="component" value="Chromosome"/>
</dbReference>
<evidence type="ECO:0000256" key="1">
    <source>
        <dbReference type="SAM" id="Phobius"/>
    </source>
</evidence>
<proteinExistence type="predicted"/>
<dbReference type="RefSeq" id="WP_086157434.1">
    <property type="nucleotide sequence ID" value="NZ_CP021121.1"/>
</dbReference>
<keyword evidence="1" id="KW-1133">Transmembrane helix</keyword>
<sequence>MTGTVRLWRWRRNPLRRRTDVAEAWLSLAAGLVLVAGAPAAGVGTALAVGDALLAGQGAAQPQRAEVIGRAAVPVVAGAAGRAHAEVRWTGRDGVVRVAHARVDAGAEPGSRVTVWTDDRGRLTGAPATRSEAWLGAGLAGAGVAACVGVAAVGARNAARGRLDARRAAAWERAWAEAAPRWGRRVP</sequence>
<evidence type="ECO:0000313" key="2">
    <source>
        <dbReference type="EMBL" id="ARQ67910.1"/>
    </source>
</evidence>
<dbReference type="PANTHER" id="PTHR42305">
    <property type="entry name" value="MEMBRANE PROTEIN RV1733C-RELATED"/>
    <property type="match status" value="1"/>
</dbReference>
<dbReference type="KEGG" id="smao:CAG99_02815"/>
<accession>A0A1W7CU45</accession>
<dbReference type="PANTHER" id="PTHR42305:SF1">
    <property type="entry name" value="MEMBRANE PROTEIN RV1733C-RELATED"/>
    <property type="match status" value="1"/>
</dbReference>
<keyword evidence="1" id="KW-0812">Transmembrane</keyword>
<evidence type="ECO:0000313" key="3">
    <source>
        <dbReference type="Proteomes" id="UP000194218"/>
    </source>
</evidence>